<dbReference type="SUPFAM" id="SSF56112">
    <property type="entry name" value="Protein kinase-like (PK-like)"/>
    <property type="match status" value="1"/>
</dbReference>
<dbReference type="OrthoDB" id="9973935at2759"/>
<name>V3ZYA5_LOTGI</name>
<dbReference type="AlphaFoldDB" id="V3ZYA5"/>
<keyword evidence="4" id="KW-0808">Transferase</keyword>
<dbReference type="OMA" id="EFIWNLS"/>
<dbReference type="STRING" id="225164.V3ZYA5"/>
<dbReference type="GO" id="GO:0019202">
    <property type="term" value="F:amino acid kinase activity"/>
    <property type="evidence" value="ECO:0007669"/>
    <property type="project" value="TreeGrafter"/>
</dbReference>
<dbReference type="PANTHER" id="PTHR21064:SF1">
    <property type="entry name" value="HYDROXYLYSINE KINASE"/>
    <property type="match status" value="1"/>
</dbReference>
<keyword evidence="3" id="KW-0963">Cytoplasm</keyword>
<gene>
    <name evidence="6" type="ORF">LOTGIDRAFT_166513</name>
</gene>
<evidence type="ECO:0000256" key="2">
    <source>
        <dbReference type="ARBA" id="ARBA00006219"/>
    </source>
</evidence>
<proteinExistence type="inferred from homology"/>
<comment type="similarity">
    <text evidence="2">Belongs to the aminoglycoside phosphotransferase family.</text>
</comment>
<evidence type="ECO:0000256" key="4">
    <source>
        <dbReference type="ARBA" id="ARBA00022679"/>
    </source>
</evidence>
<dbReference type="KEGG" id="lgi:LOTGIDRAFT_166513"/>
<dbReference type="EMBL" id="KB202883">
    <property type="protein sequence ID" value="ESO87625.1"/>
    <property type="molecule type" value="Genomic_DNA"/>
</dbReference>
<evidence type="ECO:0000313" key="6">
    <source>
        <dbReference type="EMBL" id="ESO87625.1"/>
    </source>
</evidence>
<dbReference type="CTD" id="20240354"/>
<dbReference type="InterPro" id="IPR050249">
    <property type="entry name" value="Pseudomonas-type_ThrB"/>
</dbReference>
<keyword evidence="7" id="KW-1185">Reference proteome</keyword>
<dbReference type="GeneID" id="20240354"/>
<dbReference type="GO" id="GO:0005737">
    <property type="term" value="C:cytoplasm"/>
    <property type="evidence" value="ECO:0007669"/>
    <property type="project" value="UniProtKB-SubCell"/>
</dbReference>
<dbReference type="Proteomes" id="UP000030746">
    <property type="component" value="Unassembled WGS sequence"/>
</dbReference>
<keyword evidence="5" id="KW-0418">Kinase</keyword>
<dbReference type="PANTHER" id="PTHR21064">
    <property type="entry name" value="AMINOGLYCOSIDE PHOSPHOTRANSFERASE DOMAIN-CONTAINING PROTEIN-RELATED"/>
    <property type="match status" value="1"/>
</dbReference>
<evidence type="ECO:0000256" key="1">
    <source>
        <dbReference type="ARBA" id="ARBA00004496"/>
    </source>
</evidence>
<protein>
    <recommendedName>
        <fullName evidence="8">Aminoglycoside phosphotransferase domain-containing protein</fullName>
    </recommendedName>
</protein>
<comment type="subcellular location">
    <subcellularLocation>
        <location evidence="1">Cytoplasm</location>
    </subcellularLocation>
</comment>
<evidence type="ECO:0008006" key="8">
    <source>
        <dbReference type="Google" id="ProtNLM"/>
    </source>
</evidence>
<organism evidence="6 7">
    <name type="scientific">Lottia gigantea</name>
    <name type="common">Giant owl limpet</name>
    <dbReference type="NCBI Taxonomy" id="225164"/>
    <lineage>
        <taxon>Eukaryota</taxon>
        <taxon>Metazoa</taxon>
        <taxon>Spiralia</taxon>
        <taxon>Lophotrochozoa</taxon>
        <taxon>Mollusca</taxon>
        <taxon>Gastropoda</taxon>
        <taxon>Patellogastropoda</taxon>
        <taxon>Lottioidea</taxon>
        <taxon>Lottiidae</taxon>
        <taxon>Lottia</taxon>
    </lineage>
</organism>
<sequence>MEGLFIKPNLELVDVGKLVFELYGLKLIEMKPLESYDDTNVFIRVDPNIHQNKFLTKIDTNGYTLKILNSQNTINQPIELQHRIMKKINESGINTTVPILNIKGENSSIQSLPASRGGKDYFLVRLFNFIPGIPYKAINVTPALAYEVGCLAGKIDQSLKNIQNENEMAYNVWSMTAIPDLLSSLHYIKSEEDRRLLSTVIQMFSSKVMSKYTTWPQ</sequence>
<evidence type="ECO:0000256" key="5">
    <source>
        <dbReference type="ARBA" id="ARBA00022777"/>
    </source>
</evidence>
<accession>V3ZYA5</accession>
<dbReference type="HOGENOM" id="CLU_1275057_0_0_1"/>
<evidence type="ECO:0000313" key="7">
    <source>
        <dbReference type="Proteomes" id="UP000030746"/>
    </source>
</evidence>
<evidence type="ECO:0000256" key="3">
    <source>
        <dbReference type="ARBA" id="ARBA00022490"/>
    </source>
</evidence>
<reference evidence="6 7" key="1">
    <citation type="journal article" date="2013" name="Nature">
        <title>Insights into bilaterian evolution from three spiralian genomes.</title>
        <authorList>
            <person name="Simakov O."/>
            <person name="Marletaz F."/>
            <person name="Cho S.J."/>
            <person name="Edsinger-Gonzales E."/>
            <person name="Havlak P."/>
            <person name="Hellsten U."/>
            <person name="Kuo D.H."/>
            <person name="Larsson T."/>
            <person name="Lv J."/>
            <person name="Arendt D."/>
            <person name="Savage R."/>
            <person name="Osoegawa K."/>
            <person name="de Jong P."/>
            <person name="Grimwood J."/>
            <person name="Chapman J.A."/>
            <person name="Shapiro H."/>
            <person name="Aerts A."/>
            <person name="Otillar R.P."/>
            <person name="Terry A.Y."/>
            <person name="Boore J.L."/>
            <person name="Grigoriev I.V."/>
            <person name="Lindberg D.R."/>
            <person name="Seaver E.C."/>
            <person name="Weisblat D.A."/>
            <person name="Putnam N.H."/>
            <person name="Rokhsar D.S."/>
        </authorList>
    </citation>
    <scope>NUCLEOTIDE SEQUENCE [LARGE SCALE GENOMIC DNA]</scope>
</reference>
<dbReference type="RefSeq" id="XP_009061816.1">
    <property type="nucleotide sequence ID" value="XM_009063568.1"/>
</dbReference>
<dbReference type="InterPro" id="IPR011009">
    <property type="entry name" value="Kinase-like_dom_sf"/>
</dbReference>
<feature type="non-terminal residue" evidence="6">
    <location>
        <position position="217"/>
    </location>
</feature>